<reference evidence="1" key="1">
    <citation type="submission" date="2023-07" db="EMBL/GenBank/DDBJ databases">
        <title>Black Yeasts Isolated from many extreme environments.</title>
        <authorList>
            <person name="Coleine C."/>
            <person name="Stajich J.E."/>
            <person name="Selbmann L."/>
        </authorList>
    </citation>
    <scope>NUCLEOTIDE SEQUENCE</scope>
    <source>
        <strain evidence="1">CCFEE 5714</strain>
    </source>
</reference>
<dbReference type="Proteomes" id="UP001281147">
    <property type="component" value="Unassembled WGS sequence"/>
</dbReference>
<name>A0ACC3N6L8_9PEZI</name>
<evidence type="ECO:0000313" key="2">
    <source>
        <dbReference type="Proteomes" id="UP001281147"/>
    </source>
</evidence>
<evidence type="ECO:0000313" key="1">
    <source>
        <dbReference type="EMBL" id="KAK3711118.1"/>
    </source>
</evidence>
<organism evidence="1 2">
    <name type="scientific">Vermiconidia calcicola</name>
    <dbReference type="NCBI Taxonomy" id="1690605"/>
    <lineage>
        <taxon>Eukaryota</taxon>
        <taxon>Fungi</taxon>
        <taxon>Dikarya</taxon>
        <taxon>Ascomycota</taxon>
        <taxon>Pezizomycotina</taxon>
        <taxon>Dothideomycetes</taxon>
        <taxon>Dothideomycetidae</taxon>
        <taxon>Mycosphaerellales</taxon>
        <taxon>Extremaceae</taxon>
        <taxon>Vermiconidia</taxon>
    </lineage>
</organism>
<keyword evidence="2" id="KW-1185">Reference proteome</keyword>
<comment type="caution">
    <text evidence="1">The sequence shown here is derived from an EMBL/GenBank/DDBJ whole genome shotgun (WGS) entry which is preliminary data.</text>
</comment>
<gene>
    <name evidence="1" type="ORF">LTR37_009905</name>
</gene>
<protein>
    <submittedName>
        <fullName evidence="1">Uncharacterized protein</fullName>
    </submittedName>
</protein>
<proteinExistence type="predicted"/>
<sequence length="239" mass="27885">MIVLPLRWYKRLDDSTTVLGRMAESKRAPPSHLTEQFREGMANIGDRHVDFILKCGDREFKVHRIVIDCQSSLLSTLSDRDAREMTLEQDEPEVLQALIDFFYKDTYEVPASPNNLSFHVRVAAMAVKYESGPLQCRALERIWEDRWDEHELVNMIRELEKHLDLRQLDLLRFRAISEARESLDRLVRTTVFQDMVRDLPDWTLRLLKAIAMEGAPGCQWLVKSALASRVVEERRLYAG</sequence>
<dbReference type="EMBL" id="JAUTXU010000079">
    <property type="protein sequence ID" value="KAK3711118.1"/>
    <property type="molecule type" value="Genomic_DNA"/>
</dbReference>
<accession>A0ACC3N6L8</accession>